<keyword evidence="2" id="KW-1185">Reference proteome</keyword>
<dbReference type="Gene3D" id="3.10.20.30">
    <property type="match status" value="1"/>
</dbReference>
<organism evidence="1 2">
    <name type="scientific">Corynebacterium anserum</name>
    <dbReference type="NCBI Taxonomy" id="2684406"/>
    <lineage>
        <taxon>Bacteria</taxon>
        <taxon>Bacillati</taxon>
        <taxon>Actinomycetota</taxon>
        <taxon>Actinomycetes</taxon>
        <taxon>Mycobacteriales</taxon>
        <taxon>Corynebacteriaceae</taxon>
        <taxon>Corynebacterium</taxon>
    </lineage>
</organism>
<dbReference type="KEGG" id="cans:GP473_08795"/>
<dbReference type="PANTHER" id="PTHR34472">
    <property type="entry name" value="SULFUR CARRIER PROTEIN THIS"/>
    <property type="match status" value="1"/>
</dbReference>
<accession>A0A7G7YQG3</accession>
<dbReference type="AlphaFoldDB" id="A0A7G7YQG3"/>
<dbReference type="InterPro" id="IPR012675">
    <property type="entry name" value="Beta-grasp_dom_sf"/>
</dbReference>
<reference evidence="1 2" key="1">
    <citation type="submission" date="2019-12" db="EMBL/GenBank/DDBJ databases">
        <title>Corynebacterium sp. nov., isolated from feces of the Anser Albifrons in China.</title>
        <authorList>
            <person name="Liu Q."/>
        </authorList>
    </citation>
    <scope>NUCLEOTIDE SEQUENCE [LARGE SCALE GENOMIC DNA]</scope>
    <source>
        <strain evidence="1 2">23H37-10</strain>
    </source>
</reference>
<dbReference type="NCBIfam" id="TIGR01683">
    <property type="entry name" value="thiS"/>
    <property type="match status" value="1"/>
</dbReference>
<protein>
    <submittedName>
        <fullName evidence="1">Sulfur carrier protein ThiS</fullName>
    </submittedName>
</protein>
<dbReference type="EMBL" id="CP046883">
    <property type="protein sequence ID" value="QNH96733.1"/>
    <property type="molecule type" value="Genomic_DNA"/>
</dbReference>
<dbReference type="InterPro" id="IPR016155">
    <property type="entry name" value="Mopterin_synth/thiamin_S_b"/>
</dbReference>
<dbReference type="PANTHER" id="PTHR34472:SF1">
    <property type="entry name" value="SULFUR CARRIER PROTEIN THIS"/>
    <property type="match status" value="1"/>
</dbReference>
<dbReference type="Proteomes" id="UP000515275">
    <property type="component" value="Chromosome"/>
</dbReference>
<gene>
    <name evidence="1" type="primary">thiS</name>
    <name evidence="1" type="ORF">GP473_08795</name>
</gene>
<proteinExistence type="predicted"/>
<dbReference type="CDD" id="cd00565">
    <property type="entry name" value="Ubl_ThiS"/>
    <property type="match status" value="1"/>
</dbReference>
<name>A0A7G7YQG3_9CORY</name>
<dbReference type="RefSeq" id="WP_185770491.1">
    <property type="nucleotide sequence ID" value="NZ_CP046883.1"/>
</dbReference>
<dbReference type="InterPro" id="IPR010035">
    <property type="entry name" value="Thi_S"/>
</dbReference>
<evidence type="ECO:0000313" key="2">
    <source>
        <dbReference type="Proteomes" id="UP000515275"/>
    </source>
</evidence>
<dbReference type="InterPro" id="IPR003749">
    <property type="entry name" value="ThiS/MoaD-like"/>
</dbReference>
<sequence>MQLIVNGEPFILNEGSSVEDLVGQLTGNASEAGMAVAIEGRVVSRSEWTATALKDGMSVDVLTAVQGG</sequence>
<dbReference type="Pfam" id="PF02597">
    <property type="entry name" value="ThiS"/>
    <property type="match status" value="1"/>
</dbReference>
<evidence type="ECO:0000313" key="1">
    <source>
        <dbReference type="EMBL" id="QNH96733.1"/>
    </source>
</evidence>
<dbReference type="SUPFAM" id="SSF54285">
    <property type="entry name" value="MoaD/ThiS"/>
    <property type="match status" value="1"/>
</dbReference>